<reference evidence="6 7" key="1">
    <citation type="journal article" date="2018" name="Front. Plant Sci.">
        <title>Red Clover (Trifolium pratense) and Zigzag Clover (T. medium) - A Picture of Genomic Similarities and Differences.</title>
        <authorList>
            <person name="Dluhosova J."/>
            <person name="Istvanek J."/>
            <person name="Nedelnik J."/>
            <person name="Repkova J."/>
        </authorList>
    </citation>
    <scope>NUCLEOTIDE SEQUENCE [LARGE SCALE GENOMIC DNA]</scope>
    <source>
        <strain evidence="7">cv. 10/8</strain>
        <tissue evidence="6">Leaf</tissue>
    </source>
</reference>
<name>A0A392PTR5_9FABA</name>
<evidence type="ECO:0000256" key="2">
    <source>
        <dbReference type="ARBA" id="ARBA00023015"/>
    </source>
</evidence>
<dbReference type="GO" id="GO:0003677">
    <property type="term" value="F:DNA binding"/>
    <property type="evidence" value="ECO:0007669"/>
    <property type="project" value="UniProtKB-KW"/>
</dbReference>
<keyword evidence="6" id="KW-0378">Hydrolase</keyword>
<evidence type="ECO:0000256" key="3">
    <source>
        <dbReference type="ARBA" id="ARBA00023125"/>
    </source>
</evidence>
<comment type="subcellular location">
    <subcellularLocation>
        <location evidence="1">Nucleus</location>
    </subcellularLocation>
</comment>
<dbReference type="GO" id="GO:0005634">
    <property type="term" value="C:nucleus"/>
    <property type="evidence" value="ECO:0007669"/>
    <property type="project" value="UniProtKB-SubCell"/>
</dbReference>
<evidence type="ECO:0000256" key="4">
    <source>
        <dbReference type="ARBA" id="ARBA00023163"/>
    </source>
</evidence>
<organism evidence="6 7">
    <name type="scientific">Trifolium medium</name>
    <dbReference type="NCBI Taxonomy" id="97028"/>
    <lineage>
        <taxon>Eukaryota</taxon>
        <taxon>Viridiplantae</taxon>
        <taxon>Streptophyta</taxon>
        <taxon>Embryophyta</taxon>
        <taxon>Tracheophyta</taxon>
        <taxon>Spermatophyta</taxon>
        <taxon>Magnoliopsida</taxon>
        <taxon>eudicotyledons</taxon>
        <taxon>Gunneridae</taxon>
        <taxon>Pentapetalae</taxon>
        <taxon>rosids</taxon>
        <taxon>fabids</taxon>
        <taxon>Fabales</taxon>
        <taxon>Fabaceae</taxon>
        <taxon>Papilionoideae</taxon>
        <taxon>50 kb inversion clade</taxon>
        <taxon>NPAAA clade</taxon>
        <taxon>Hologalegina</taxon>
        <taxon>IRL clade</taxon>
        <taxon>Trifolieae</taxon>
        <taxon>Trifolium</taxon>
    </lineage>
</organism>
<evidence type="ECO:0000313" key="7">
    <source>
        <dbReference type="Proteomes" id="UP000265520"/>
    </source>
</evidence>
<feature type="non-terminal residue" evidence="6">
    <location>
        <position position="115"/>
    </location>
</feature>
<evidence type="ECO:0000313" key="6">
    <source>
        <dbReference type="EMBL" id="MCI14315.1"/>
    </source>
</evidence>
<keyword evidence="4" id="KW-0804">Transcription</keyword>
<dbReference type="AlphaFoldDB" id="A0A392PTR5"/>
<keyword evidence="7" id="KW-1185">Reference proteome</keyword>
<dbReference type="Gene3D" id="2.40.330.10">
    <property type="entry name" value="DNA-binding pseudobarrel domain"/>
    <property type="match status" value="1"/>
</dbReference>
<keyword evidence="6" id="KW-0067">ATP-binding</keyword>
<dbReference type="EMBL" id="LXQA010091896">
    <property type="protein sequence ID" value="MCI14315.1"/>
    <property type="molecule type" value="Genomic_DNA"/>
</dbReference>
<protein>
    <submittedName>
        <fullName evidence="6">ATP-dependent DNA helicase PIF1</fullName>
    </submittedName>
</protein>
<keyword evidence="2" id="KW-0805">Transcription regulation</keyword>
<evidence type="ECO:0000256" key="1">
    <source>
        <dbReference type="ARBA" id="ARBA00004123"/>
    </source>
</evidence>
<sequence>MYSNLCVNLSRSLFGPDEYPGYAWKVRLPYHHDNRDFAYSFVVVLTESDVFSGFLTMEYHNFASKLFSKDATYVKLVDEEGLEWKCTIEYIPAPSSHVKIGGEWSSFLKARRFRE</sequence>
<keyword evidence="3" id="KW-0238">DNA-binding</keyword>
<dbReference type="InterPro" id="IPR015300">
    <property type="entry name" value="DNA-bd_pseudobarrel_sf"/>
</dbReference>
<comment type="caution">
    <text evidence="6">The sequence shown here is derived from an EMBL/GenBank/DDBJ whole genome shotgun (WGS) entry which is preliminary data.</text>
</comment>
<accession>A0A392PTR5</accession>
<keyword evidence="6" id="KW-0547">Nucleotide-binding</keyword>
<dbReference type="Proteomes" id="UP000265520">
    <property type="component" value="Unassembled WGS sequence"/>
</dbReference>
<evidence type="ECO:0000256" key="5">
    <source>
        <dbReference type="ARBA" id="ARBA00023242"/>
    </source>
</evidence>
<keyword evidence="6" id="KW-0347">Helicase</keyword>
<dbReference type="GO" id="GO:0004386">
    <property type="term" value="F:helicase activity"/>
    <property type="evidence" value="ECO:0007669"/>
    <property type="project" value="UniProtKB-KW"/>
</dbReference>
<dbReference type="SUPFAM" id="SSF101936">
    <property type="entry name" value="DNA-binding pseudobarrel domain"/>
    <property type="match status" value="1"/>
</dbReference>
<proteinExistence type="predicted"/>
<keyword evidence="5" id="KW-0539">Nucleus</keyword>